<dbReference type="AlphaFoldDB" id="A0A7C9TLA8"/>
<dbReference type="RefSeq" id="WP_163457995.1">
    <property type="nucleotide sequence ID" value="NZ_JAAGOH010000015.1"/>
</dbReference>
<dbReference type="GO" id="GO:0009403">
    <property type="term" value="P:toxin biosynthetic process"/>
    <property type="evidence" value="ECO:0007669"/>
    <property type="project" value="InterPro"/>
</dbReference>
<sequence length="172" mass="18303">MTGLDLFLGGVLCFSAVLGAMRGLVLELVSLAAWVLAWWLASSHSERLAGLAGMQVSGGWDALLAFVLVFVATLLVAGLLGRLLKAALGLTPFWLVDRLGGAVFGLLRGLLVLLLLVALARLTPLATQPIWKESAGAVWLEGVHQRVAPWAVEAWRKRQSATVLGHLGYLVS</sequence>
<dbReference type="InterPro" id="IPR052719">
    <property type="entry name" value="CvpA-like"/>
</dbReference>
<evidence type="ECO:0000256" key="3">
    <source>
        <dbReference type="ARBA" id="ARBA00022989"/>
    </source>
</evidence>
<accession>A0A7C9TLA8</accession>
<keyword evidence="4 5" id="KW-0472">Membrane</keyword>
<evidence type="ECO:0000256" key="5">
    <source>
        <dbReference type="SAM" id="Phobius"/>
    </source>
</evidence>
<comment type="caution">
    <text evidence="6">The sequence shown here is derived from an EMBL/GenBank/DDBJ whole genome shotgun (WGS) entry which is preliminary data.</text>
</comment>
<feature type="transmembrane region" description="Helical" evidence="5">
    <location>
        <begin position="20"/>
        <end position="41"/>
    </location>
</feature>
<name>A0A7C9TLA8_9BURK</name>
<dbReference type="PANTHER" id="PTHR36926">
    <property type="entry name" value="COLICIN V PRODUCTION PROTEIN"/>
    <property type="match status" value="1"/>
</dbReference>
<evidence type="ECO:0000313" key="6">
    <source>
        <dbReference type="EMBL" id="NDY92143.1"/>
    </source>
</evidence>
<evidence type="ECO:0000256" key="1">
    <source>
        <dbReference type="ARBA" id="ARBA00004141"/>
    </source>
</evidence>
<dbReference type="EMBL" id="JAAGOH010000015">
    <property type="protein sequence ID" value="NDY92143.1"/>
    <property type="molecule type" value="Genomic_DNA"/>
</dbReference>
<feature type="transmembrane region" description="Helical" evidence="5">
    <location>
        <begin position="101"/>
        <end position="122"/>
    </location>
</feature>
<keyword evidence="3 5" id="KW-1133">Transmembrane helix</keyword>
<dbReference type="Proteomes" id="UP000484255">
    <property type="component" value="Unassembled WGS sequence"/>
</dbReference>
<evidence type="ECO:0000313" key="7">
    <source>
        <dbReference type="Proteomes" id="UP000484255"/>
    </source>
</evidence>
<evidence type="ECO:0000256" key="2">
    <source>
        <dbReference type="ARBA" id="ARBA00022692"/>
    </source>
</evidence>
<keyword evidence="7" id="KW-1185">Reference proteome</keyword>
<reference evidence="6 7" key="1">
    <citation type="submission" date="2020-02" db="EMBL/GenBank/DDBJ databases">
        <title>Ideonella bacterium strain TBM-1.</title>
        <authorList>
            <person name="Chen W.-M."/>
        </authorList>
    </citation>
    <scope>NUCLEOTIDE SEQUENCE [LARGE SCALE GENOMIC DNA]</scope>
    <source>
        <strain evidence="6 7">TBM-1</strain>
    </source>
</reference>
<dbReference type="PANTHER" id="PTHR36926:SF1">
    <property type="entry name" value="COLICIN V PRODUCTION PROTEIN"/>
    <property type="match status" value="1"/>
</dbReference>
<organism evidence="6 7">
    <name type="scientific">Ideonella livida</name>
    <dbReference type="NCBI Taxonomy" id="2707176"/>
    <lineage>
        <taxon>Bacteria</taxon>
        <taxon>Pseudomonadati</taxon>
        <taxon>Pseudomonadota</taxon>
        <taxon>Betaproteobacteria</taxon>
        <taxon>Burkholderiales</taxon>
        <taxon>Sphaerotilaceae</taxon>
        <taxon>Ideonella</taxon>
    </lineage>
</organism>
<evidence type="ECO:0000256" key="4">
    <source>
        <dbReference type="ARBA" id="ARBA00023136"/>
    </source>
</evidence>
<dbReference type="GO" id="GO:0016020">
    <property type="term" value="C:membrane"/>
    <property type="evidence" value="ECO:0007669"/>
    <property type="project" value="UniProtKB-SubCell"/>
</dbReference>
<dbReference type="Pfam" id="PF02674">
    <property type="entry name" value="Colicin_V"/>
    <property type="match status" value="1"/>
</dbReference>
<feature type="transmembrane region" description="Helical" evidence="5">
    <location>
        <begin position="62"/>
        <end position="81"/>
    </location>
</feature>
<keyword evidence="2 5" id="KW-0812">Transmembrane</keyword>
<gene>
    <name evidence="6" type="ORF">G3A44_13175</name>
</gene>
<protein>
    <submittedName>
        <fullName evidence="6">CvpA family protein</fullName>
    </submittedName>
</protein>
<comment type="subcellular location">
    <subcellularLocation>
        <location evidence="1">Membrane</location>
        <topology evidence="1">Multi-pass membrane protein</topology>
    </subcellularLocation>
</comment>
<proteinExistence type="predicted"/>
<dbReference type="InterPro" id="IPR003825">
    <property type="entry name" value="Colicin-V_CvpA"/>
</dbReference>